<dbReference type="CDD" id="cd16841">
    <property type="entry name" value="RraA_family"/>
    <property type="match status" value="1"/>
</dbReference>
<dbReference type="InterPro" id="IPR005493">
    <property type="entry name" value="RraA/RraA-like"/>
</dbReference>
<organism evidence="1">
    <name type="scientific">marine metagenome</name>
    <dbReference type="NCBI Taxonomy" id="408172"/>
    <lineage>
        <taxon>unclassified sequences</taxon>
        <taxon>metagenomes</taxon>
        <taxon>ecological metagenomes</taxon>
    </lineage>
</organism>
<dbReference type="PANTHER" id="PTHR33254">
    <property type="entry name" value="4-HYDROXY-4-METHYL-2-OXOGLUTARATE ALDOLASE 3-RELATED"/>
    <property type="match status" value="1"/>
</dbReference>
<gene>
    <name evidence="1" type="ORF">METZ01_LOCUS423100</name>
</gene>
<dbReference type="SUPFAM" id="SSF89562">
    <property type="entry name" value="RraA-like"/>
    <property type="match status" value="1"/>
</dbReference>
<proteinExistence type="predicted"/>
<evidence type="ECO:0000313" key="1">
    <source>
        <dbReference type="EMBL" id="SVD70246.1"/>
    </source>
</evidence>
<name>A0A382XGF1_9ZZZZ</name>
<dbReference type="EMBL" id="UINC01167632">
    <property type="protein sequence ID" value="SVD70246.1"/>
    <property type="molecule type" value="Genomic_DNA"/>
</dbReference>
<dbReference type="AlphaFoldDB" id="A0A382XGF1"/>
<dbReference type="PANTHER" id="PTHR33254:SF4">
    <property type="entry name" value="4-HYDROXY-4-METHYL-2-OXOGLUTARATE ALDOLASE 3-RELATED"/>
    <property type="match status" value="1"/>
</dbReference>
<protein>
    <submittedName>
        <fullName evidence="1">Uncharacterized protein</fullName>
    </submittedName>
</protein>
<dbReference type="Gene3D" id="3.50.30.40">
    <property type="entry name" value="Ribonuclease E inhibitor RraA/RraA-like"/>
    <property type="match status" value="1"/>
</dbReference>
<dbReference type="Pfam" id="PF03737">
    <property type="entry name" value="RraA-like"/>
    <property type="match status" value="1"/>
</dbReference>
<accession>A0A382XGF1</accession>
<feature type="non-terminal residue" evidence="1">
    <location>
        <position position="1"/>
    </location>
</feature>
<sequence>HQRSNGRKLRNHAGKEITMEKALEELLGLGTTTVSDACDRLGINAQAVGIMPLDRNFRLAGRAFTVKTIPSANVNPGNVGDYIDEVKEGQVVVLDNEGKPNATVWGDILTIMSHRNKLAGTVIHGVCRDASRSLDLGYPIFSRGNTMRTGKDRVECVGINEQCSLGEVHVNPNDVLIGDADGVVVIPQERVDEVLKIGKEIEAAEDNIRAEIAKGSRLDAAREKFRYHALQTRSEK</sequence>
<reference evidence="1" key="1">
    <citation type="submission" date="2018-05" db="EMBL/GenBank/DDBJ databases">
        <authorList>
            <person name="Lanie J.A."/>
            <person name="Ng W.-L."/>
            <person name="Kazmierczak K.M."/>
            <person name="Andrzejewski T.M."/>
            <person name="Davidsen T.M."/>
            <person name="Wayne K.J."/>
            <person name="Tettelin H."/>
            <person name="Glass J.I."/>
            <person name="Rusch D."/>
            <person name="Podicherti R."/>
            <person name="Tsui H.-C.T."/>
            <person name="Winkler M.E."/>
        </authorList>
    </citation>
    <scope>NUCLEOTIDE SEQUENCE</scope>
</reference>
<dbReference type="InterPro" id="IPR036704">
    <property type="entry name" value="RraA/RraA-like_sf"/>
</dbReference>